<gene>
    <name evidence="1" type="ORF">J41TS4_15160</name>
</gene>
<protein>
    <submittedName>
        <fullName evidence="1">Uncharacterized protein</fullName>
    </submittedName>
</protein>
<sequence>MLVISVVPVAQAEKASLKAADEGASLIQKAGKWFKVKVMGKGTGNSLNNIKGLDDILNDTSKLKGVKPEELYKYLNDNGYKPSPLNKSRNYTGVPFEEGGGFKVNWGGDRILQYHPGSSYHGDVPYYKISSGSTGTRRFDIDGNLLE</sequence>
<dbReference type="EMBL" id="BORS01000004">
    <property type="protein sequence ID" value="GIO41758.1"/>
    <property type="molecule type" value="Genomic_DNA"/>
</dbReference>
<dbReference type="RefSeq" id="WP_301626128.1">
    <property type="nucleotide sequence ID" value="NZ_BORS01000004.1"/>
</dbReference>
<evidence type="ECO:0000313" key="2">
    <source>
        <dbReference type="Proteomes" id="UP000678895"/>
    </source>
</evidence>
<comment type="caution">
    <text evidence="1">The sequence shown here is derived from an EMBL/GenBank/DDBJ whole genome shotgun (WGS) entry which is preliminary data.</text>
</comment>
<dbReference type="AlphaFoldDB" id="A0A920CLM3"/>
<keyword evidence="2" id="KW-1185">Reference proteome</keyword>
<name>A0A920CLM3_9BACL</name>
<reference evidence="1" key="1">
    <citation type="submission" date="2021-03" db="EMBL/GenBank/DDBJ databases">
        <title>Antimicrobial resistance genes in bacteria isolated from Japanese honey, and their potential for conferring macrolide and lincosamide resistance in the American foulbrood pathogen Paenibacillus larvae.</title>
        <authorList>
            <person name="Okamoto M."/>
            <person name="Kumagai M."/>
            <person name="Kanamori H."/>
            <person name="Takamatsu D."/>
        </authorList>
    </citation>
    <scope>NUCLEOTIDE SEQUENCE</scope>
    <source>
        <strain evidence="1">J41TS4</strain>
    </source>
</reference>
<proteinExistence type="predicted"/>
<dbReference type="Proteomes" id="UP000678895">
    <property type="component" value="Unassembled WGS sequence"/>
</dbReference>
<evidence type="ECO:0000313" key="1">
    <source>
        <dbReference type="EMBL" id="GIO41758.1"/>
    </source>
</evidence>
<accession>A0A920CLM3</accession>
<organism evidence="1 2">
    <name type="scientific">Paenibacillus apis</name>
    <dbReference type="NCBI Taxonomy" id="1792174"/>
    <lineage>
        <taxon>Bacteria</taxon>
        <taxon>Bacillati</taxon>
        <taxon>Bacillota</taxon>
        <taxon>Bacilli</taxon>
        <taxon>Bacillales</taxon>
        <taxon>Paenibacillaceae</taxon>
        <taxon>Paenibacillus</taxon>
    </lineage>
</organism>